<dbReference type="OrthoDB" id="10631014at2759"/>
<keyword evidence="3" id="KW-1185">Reference proteome</keyword>
<evidence type="ECO:0000256" key="1">
    <source>
        <dbReference type="SAM" id="MobiDB-lite"/>
    </source>
</evidence>
<evidence type="ECO:0000313" key="3">
    <source>
        <dbReference type="Proteomes" id="UP000054321"/>
    </source>
</evidence>
<reference evidence="2 3" key="1">
    <citation type="submission" date="2014-04" db="EMBL/GenBank/DDBJ databases">
        <authorList>
            <consortium name="DOE Joint Genome Institute"/>
            <person name="Kuo A."/>
            <person name="Martino E."/>
            <person name="Perotto S."/>
            <person name="Kohler A."/>
            <person name="Nagy L.G."/>
            <person name="Floudas D."/>
            <person name="Copeland A."/>
            <person name="Barry K.W."/>
            <person name="Cichocki N."/>
            <person name="Veneault-Fourrey C."/>
            <person name="LaButti K."/>
            <person name="Lindquist E.A."/>
            <person name="Lipzen A."/>
            <person name="Lundell T."/>
            <person name="Morin E."/>
            <person name="Murat C."/>
            <person name="Sun H."/>
            <person name="Tunlid A."/>
            <person name="Henrissat B."/>
            <person name="Grigoriev I.V."/>
            <person name="Hibbett D.S."/>
            <person name="Martin F."/>
            <person name="Nordberg H.P."/>
            <person name="Cantor M.N."/>
            <person name="Hua S.X."/>
        </authorList>
    </citation>
    <scope>NUCLEOTIDE SEQUENCE [LARGE SCALE GENOMIC DNA]</scope>
    <source>
        <strain evidence="2 3">Zn</strain>
    </source>
</reference>
<reference evidence="3" key="2">
    <citation type="submission" date="2015-01" db="EMBL/GenBank/DDBJ databases">
        <title>Evolutionary Origins and Diversification of the Mycorrhizal Mutualists.</title>
        <authorList>
            <consortium name="DOE Joint Genome Institute"/>
            <consortium name="Mycorrhizal Genomics Consortium"/>
            <person name="Kohler A."/>
            <person name="Kuo A."/>
            <person name="Nagy L.G."/>
            <person name="Floudas D."/>
            <person name="Copeland A."/>
            <person name="Barry K.W."/>
            <person name="Cichocki N."/>
            <person name="Veneault-Fourrey C."/>
            <person name="LaButti K."/>
            <person name="Lindquist E.A."/>
            <person name="Lipzen A."/>
            <person name="Lundell T."/>
            <person name="Morin E."/>
            <person name="Murat C."/>
            <person name="Riley R."/>
            <person name="Ohm R."/>
            <person name="Sun H."/>
            <person name="Tunlid A."/>
            <person name="Henrissat B."/>
            <person name="Grigoriev I.V."/>
            <person name="Hibbett D.S."/>
            <person name="Martin F."/>
        </authorList>
    </citation>
    <scope>NUCLEOTIDE SEQUENCE [LARGE SCALE GENOMIC DNA]</scope>
    <source>
        <strain evidence="3">Zn</strain>
    </source>
</reference>
<proteinExistence type="predicted"/>
<accession>A0A0C3CEF4</accession>
<dbReference type="AlphaFoldDB" id="A0A0C3CEF4"/>
<sequence length="103" mass="11743">MEYFTSRPQLHAQRKALRERQTFVSTSFWTGQALNDQNMQLPIEGPLPLDEFLNPDDEVTVDEDSDIFAALVENYSVNRQGLEESSGEDKAELIEDPRQPDGN</sequence>
<name>A0A0C3CEF4_OIDMZ</name>
<feature type="region of interest" description="Disordered" evidence="1">
    <location>
        <begin position="79"/>
        <end position="103"/>
    </location>
</feature>
<feature type="compositionally biased region" description="Basic and acidic residues" evidence="1">
    <location>
        <begin position="87"/>
        <end position="103"/>
    </location>
</feature>
<gene>
    <name evidence="2" type="ORF">OIDMADRAFT_57937</name>
</gene>
<organism evidence="2 3">
    <name type="scientific">Oidiodendron maius (strain Zn)</name>
    <dbReference type="NCBI Taxonomy" id="913774"/>
    <lineage>
        <taxon>Eukaryota</taxon>
        <taxon>Fungi</taxon>
        <taxon>Dikarya</taxon>
        <taxon>Ascomycota</taxon>
        <taxon>Pezizomycotina</taxon>
        <taxon>Leotiomycetes</taxon>
        <taxon>Leotiomycetes incertae sedis</taxon>
        <taxon>Myxotrichaceae</taxon>
        <taxon>Oidiodendron</taxon>
    </lineage>
</organism>
<dbReference type="HOGENOM" id="CLU_2264501_0_0_1"/>
<evidence type="ECO:0000313" key="2">
    <source>
        <dbReference type="EMBL" id="KIM97313.1"/>
    </source>
</evidence>
<dbReference type="EMBL" id="KN832882">
    <property type="protein sequence ID" value="KIM97313.1"/>
    <property type="molecule type" value="Genomic_DNA"/>
</dbReference>
<protein>
    <submittedName>
        <fullName evidence="2">Uncharacterized protein</fullName>
    </submittedName>
</protein>
<dbReference type="InParanoid" id="A0A0C3CEF4"/>
<dbReference type="Proteomes" id="UP000054321">
    <property type="component" value="Unassembled WGS sequence"/>
</dbReference>